<proteinExistence type="predicted"/>
<protein>
    <recommendedName>
        <fullName evidence="4">DUF192 domain-containing protein</fullName>
    </recommendedName>
</protein>
<evidence type="ECO:0000256" key="1">
    <source>
        <dbReference type="SAM" id="Phobius"/>
    </source>
</evidence>
<dbReference type="Pfam" id="PF02643">
    <property type="entry name" value="DUF192"/>
    <property type="match status" value="1"/>
</dbReference>
<sequence length="156" mass="17643">MRESKPFKTWHLVLLILVIIISLGYKIYGSLWTKATVKIGGQEVYVLVADTYNHRLKGWSDRKNMGKYGGMLFVFPDRGQHAMVMRDMRFPLDIVWLDGNKIIDIAPNLPPQPGVPEDQLVVYMARAASTLVLELPAGFKERTGLKIGDTVEIVKD</sequence>
<comment type="caution">
    <text evidence="2">The sequence shown here is derived from an EMBL/GenBank/DDBJ whole genome shotgun (WGS) entry which is preliminary data.</text>
</comment>
<dbReference type="InterPro" id="IPR003795">
    <property type="entry name" value="DUF192"/>
</dbReference>
<dbReference type="STRING" id="1619037.UT67_C0014G0006"/>
<keyword evidence="1" id="KW-0812">Transmembrane</keyword>
<name>A0A0G0Q293_9BACT</name>
<keyword evidence="1" id="KW-1133">Transmembrane helix</keyword>
<evidence type="ECO:0008006" key="4">
    <source>
        <dbReference type="Google" id="ProtNLM"/>
    </source>
</evidence>
<dbReference type="PANTHER" id="PTHR37953:SF1">
    <property type="entry name" value="UPF0127 PROTEIN MJ1496"/>
    <property type="match status" value="1"/>
</dbReference>
<dbReference type="Proteomes" id="UP000034855">
    <property type="component" value="Unassembled WGS sequence"/>
</dbReference>
<dbReference type="AlphaFoldDB" id="A0A0G0Q293"/>
<dbReference type="Gene3D" id="2.60.120.1140">
    <property type="entry name" value="Protein of unknown function DUF192"/>
    <property type="match status" value="1"/>
</dbReference>
<dbReference type="EMBL" id="LBXR01000014">
    <property type="protein sequence ID" value="KKR34494.1"/>
    <property type="molecule type" value="Genomic_DNA"/>
</dbReference>
<dbReference type="PANTHER" id="PTHR37953">
    <property type="entry name" value="UPF0127 PROTEIN MJ1496"/>
    <property type="match status" value="1"/>
</dbReference>
<organism evidence="2 3">
    <name type="scientific">Candidatus Magasanikbacteria bacterium GW2011_GWA2_40_10</name>
    <dbReference type="NCBI Taxonomy" id="1619037"/>
    <lineage>
        <taxon>Bacteria</taxon>
        <taxon>Candidatus Magasanikiibacteriota</taxon>
    </lineage>
</organism>
<feature type="transmembrane region" description="Helical" evidence="1">
    <location>
        <begin position="12"/>
        <end position="32"/>
    </location>
</feature>
<dbReference type="InterPro" id="IPR038695">
    <property type="entry name" value="Saro_0823-like_sf"/>
</dbReference>
<reference evidence="2 3" key="1">
    <citation type="journal article" date="2015" name="Nature">
        <title>rRNA introns, odd ribosomes, and small enigmatic genomes across a large radiation of phyla.</title>
        <authorList>
            <person name="Brown C.T."/>
            <person name="Hug L.A."/>
            <person name="Thomas B.C."/>
            <person name="Sharon I."/>
            <person name="Castelle C.J."/>
            <person name="Singh A."/>
            <person name="Wilkins M.J."/>
            <person name="Williams K.H."/>
            <person name="Banfield J.F."/>
        </authorList>
    </citation>
    <scope>NUCLEOTIDE SEQUENCE [LARGE SCALE GENOMIC DNA]</scope>
</reference>
<evidence type="ECO:0000313" key="3">
    <source>
        <dbReference type="Proteomes" id="UP000034855"/>
    </source>
</evidence>
<gene>
    <name evidence="2" type="ORF">UT67_C0014G0006</name>
</gene>
<keyword evidence="1" id="KW-0472">Membrane</keyword>
<evidence type="ECO:0000313" key="2">
    <source>
        <dbReference type="EMBL" id="KKR34494.1"/>
    </source>
</evidence>
<accession>A0A0G0Q293</accession>